<feature type="binding site" evidence="8">
    <location>
        <begin position="223"/>
        <end position="224"/>
    </location>
    <ligand>
        <name>substrate</name>
    </ligand>
</feature>
<dbReference type="SUPFAM" id="SSF54506">
    <property type="entry name" value="Diaminopimelate epimerase-like"/>
    <property type="match status" value="2"/>
</dbReference>
<comment type="function">
    <text evidence="8">Catalyzes the stereoinversion of LL-2,6-diaminopimelate (L,L-DAP) to meso-diaminopimelate (meso-DAP), a precursor of L-lysine and an essential component of the bacterial peptidoglycan.</text>
</comment>
<name>A0ABU2LSU1_9ACTN</name>
<dbReference type="NCBIfam" id="TIGR00652">
    <property type="entry name" value="DapF"/>
    <property type="match status" value="1"/>
</dbReference>
<evidence type="ECO:0000256" key="9">
    <source>
        <dbReference type="PROSITE-ProRule" id="PRU10125"/>
    </source>
</evidence>
<dbReference type="Pfam" id="PF01678">
    <property type="entry name" value="DAP_epimerase"/>
    <property type="match status" value="2"/>
</dbReference>
<evidence type="ECO:0000313" key="10">
    <source>
        <dbReference type="EMBL" id="MDT0320655.1"/>
    </source>
</evidence>
<dbReference type="RefSeq" id="WP_311600686.1">
    <property type="nucleotide sequence ID" value="NZ_JAVREM010000027.1"/>
</dbReference>
<evidence type="ECO:0000256" key="2">
    <source>
        <dbReference type="ARBA" id="ARBA00010219"/>
    </source>
</evidence>
<comment type="pathway">
    <text evidence="1 8">Amino-acid biosynthesis; L-lysine biosynthesis via DAP pathway; DL-2,6-diaminopimelate from LL-2,6-diaminopimelate: step 1/1.</text>
</comment>
<dbReference type="EMBL" id="JAVREM010000027">
    <property type="protein sequence ID" value="MDT0320655.1"/>
    <property type="molecule type" value="Genomic_DNA"/>
</dbReference>
<evidence type="ECO:0000313" key="11">
    <source>
        <dbReference type="Proteomes" id="UP001183420"/>
    </source>
</evidence>
<protein>
    <recommendedName>
        <fullName evidence="3 8">Diaminopimelate epimerase</fullName>
        <shortName evidence="8">DAP epimerase</shortName>
        <ecNumber evidence="3 8">5.1.1.7</ecNumber>
    </recommendedName>
    <alternativeName>
        <fullName evidence="8">PLP-independent amino acid racemase</fullName>
    </alternativeName>
</protein>
<comment type="subcellular location">
    <subcellularLocation>
        <location evidence="8">Cytoplasm</location>
    </subcellularLocation>
</comment>
<evidence type="ECO:0000256" key="4">
    <source>
        <dbReference type="ARBA" id="ARBA00022605"/>
    </source>
</evidence>
<keyword evidence="11" id="KW-1185">Reference proteome</keyword>
<keyword evidence="4 8" id="KW-0028">Amino-acid biosynthesis</keyword>
<comment type="similarity">
    <text evidence="2 8">Belongs to the diaminopimelate epimerase family.</text>
</comment>
<accession>A0ABU2LSU1</accession>
<feature type="binding site" evidence="8">
    <location>
        <position position="79"/>
    </location>
    <ligand>
        <name>substrate</name>
    </ligand>
</feature>
<feature type="binding site" evidence="8">
    <location>
        <begin position="89"/>
        <end position="90"/>
    </location>
    <ligand>
        <name>substrate</name>
    </ligand>
</feature>
<feature type="active site" description="Proton acceptor" evidence="8">
    <location>
        <position position="232"/>
    </location>
</feature>
<keyword evidence="5 8" id="KW-0457">Lysine biosynthesis</keyword>
<organism evidence="10 11">
    <name type="scientific">Streptomyces millisiae</name>
    <dbReference type="NCBI Taxonomy" id="3075542"/>
    <lineage>
        <taxon>Bacteria</taxon>
        <taxon>Bacillati</taxon>
        <taxon>Actinomycetota</taxon>
        <taxon>Actinomycetes</taxon>
        <taxon>Kitasatosporales</taxon>
        <taxon>Streptomycetaceae</taxon>
        <taxon>Streptomyces</taxon>
    </lineage>
</organism>
<evidence type="ECO:0000256" key="1">
    <source>
        <dbReference type="ARBA" id="ARBA00005196"/>
    </source>
</evidence>
<feature type="site" description="Could be important to modulate the pK values of the two catalytic cysteine residues" evidence="8">
    <location>
        <position position="223"/>
    </location>
</feature>
<dbReference type="PANTHER" id="PTHR31689:SF0">
    <property type="entry name" value="DIAMINOPIMELATE EPIMERASE"/>
    <property type="match status" value="1"/>
</dbReference>
<evidence type="ECO:0000256" key="6">
    <source>
        <dbReference type="ARBA" id="ARBA00023235"/>
    </source>
</evidence>
<comment type="subunit">
    <text evidence="8">Homodimer.</text>
</comment>
<evidence type="ECO:0000256" key="8">
    <source>
        <dbReference type="HAMAP-Rule" id="MF_00197"/>
    </source>
</evidence>
<evidence type="ECO:0000256" key="3">
    <source>
        <dbReference type="ARBA" id="ARBA00013080"/>
    </source>
</evidence>
<comment type="caution">
    <text evidence="8">Lacks conserved residue(s) required for the propagation of feature annotation.</text>
</comment>
<dbReference type="PANTHER" id="PTHR31689">
    <property type="entry name" value="DIAMINOPIMELATE EPIMERASE, CHLOROPLASTIC"/>
    <property type="match status" value="1"/>
</dbReference>
<dbReference type="HAMAP" id="MF_00197">
    <property type="entry name" value="DAP_epimerase"/>
    <property type="match status" value="1"/>
</dbReference>
<comment type="catalytic activity">
    <reaction evidence="7 8">
        <text>(2S,6S)-2,6-diaminopimelate = meso-2,6-diaminopimelate</text>
        <dbReference type="Rhea" id="RHEA:15393"/>
        <dbReference type="ChEBI" id="CHEBI:57609"/>
        <dbReference type="ChEBI" id="CHEBI:57791"/>
        <dbReference type="EC" id="5.1.1.7"/>
    </reaction>
</comment>
<feature type="active site" evidence="9">
    <location>
        <position position="88"/>
    </location>
</feature>
<evidence type="ECO:0000256" key="7">
    <source>
        <dbReference type="ARBA" id="ARBA00051712"/>
    </source>
</evidence>
<feature type="site" description="Could be important to modulate the pK values of the two catalytic cysteine residues" evidence="8">
    <location>
        <position position="174"/>
    </location>
</feature>
<feature type="binding site" evidence="8">
    <location>
        <position position="18"/>
    </location>
    <ligand>
        <name>substrate</name>
    </ligand>
</feature>
<sequence>MSTTTQPVPFLKGHGTENDFVIIPDPEGRLDLTPAAVARICDRRAGVGGDGVLRVVRSAAEPAARALAGEAEWFMDYRNADGSVAEMCGNGVRVFAHYLRHAGLVKDGTAAGGAGEWLPVATRAGVRRVRFAEGGDVVVDMGAARLPAGPEPAVTVAVGERSWPALQVDMGNPHAVAFVGDLGDAGRLFDPPAVAPATAFPAGVNVEFVVDRGPRHVALRVHERGSGETRSCGTGACAVAVAAARRGGLDPARDGEPAVHTVDVPGGRLVVTEFPNGTITLTGPAVLVAEGTLEPALLG</sequence>
<feature type="active site" description="Proton donor" evidence="8">
    <location>
        <position position="88"/>
    </location>
</feature>
<feature type="binding site" evidence="8">
    <location>
        <position position="205"/>
    </location>
    <ligand>
        <name>substrate</name>
    </ligand>
</feature>
<proteinExistence type="inferred from homology"/>
<reference evidence="11" key="1">
    <citation type="submission" date="2023-07" db="EMBL/GenBank/DDBJ databases">
        <title>30 novel species of actinomycetes from the DSMZ collection.</title>
        <authorList>
            <person name="Nouioui I."/>
        </authorList>
    </citation>
    <scope>NUCLEOTIDE SEQUENCE [LARGE SCALE GENOMIC DNA]</scope>
    <source>
        <strain evidence="11">DSM 44918</strain>
    </source>
</reference>
<evidence type="ECO:0000256" key="5">
    <source>
        <dbReference type="ARBA" id="ARBA00023154"/>
    </source>
</evidence>
<feature type="binding site" evidence="8">
    <location>
        <begin position="233"/>
        <end position="234"/>
    </location>
    <ligand>
        <name>substrate</name>
    </ligand>
</feature>
<dbReference type="Proteomes" id="UP001183420">
    <property type="component" value="Unassembled WGS sequence"/>
</dbReference>
<dbReference type="Gene3D" id="3.10.310.10">
    <property type="entry name" value="Diaminopimelate Epimerase, Chain A, domain 1"/>
    <property type="match status" value="2"/>
</dbReference>
<dbReference type="GO" id="GO:0008837">
    <property type="term" value="F:diaminopimelate epimerase activity"/>
    <property type="evidence" value="ECO:0007669"/>
    <property type="project" value="UniProtKB-EC"/>
</dbReference>
<dbReference type="PROSITE" id="PS01326">
    <property type="entry name" value="DAP_EPIMERASE"/>
    <property type="match status" value="1"/>
</dbReference>
<keyword evidence="6 8" id="KW-0413">Isomerase</keyword>
<feature type="binding site" evidence="8">
    <location>
        <position position="172"/>
    </location>
    <ligand>
        <name>substrate</name>
    </ligand>
</feature>
<dbReference type="InterPro" id="IPR018510">
    <property type="entry name" value="DAP_epimerase_AS"/>
</dbReference>
<dbReference type="InterPro" id="IPR001653">
    <property type="entry name" value="DAP_epimerase_DapF"/>
</dbReference>
<gene>
    <name evidence="8 10" type="primary">dapF</name>
    <name evidence="10" type="ORF">RNC47_20190</name>
</gene>
<dbReference type="EC" id="5.1.1.7" evidence="3 8"/>
<comment type="caution">
    <text evidence="10">The sequence shown here is derived from an EMBL/GenBank/DDBJ whole genome shotgun (WGS) entry which is preliminary data.</text>
</comment>
<keyword evidence="8" id="KW-0963">Cytoplasm</keyword>